<name>A0ABN0MTU7_9CHLA</name>
<sequence length="974" mass="109813">MLHIITLGILLLIHYLDRHIIEDHTQSIFPVVPPKPEEPIKTEIPTTLGKDKQPTEDVPPPPSPGTKETSVKKIIQPKEKKAPDAHVKGDVPSSGSPPPTSLDTLFSYTPSTPPTKPDFLSRILSLGHLPKEVAPHSLQSLVYYGKQGLLPYNARPTLDILKTSNPTFLNTYPMKVKDSFLQTILNLQQKLQNTNPQSDEYLVANLQLKQLQYLDNNYYIIDVPGDGNCFYRACFVGWLSHLMRQNNPGVFAEEAERILSFPFASSSPGNYEVSKNMASLLRSCQNFRTLKDLFDLVLLSHTQTSIGVKYLRTLALFVTNCNRIQALGGEENLKALILGQLEDTLDLLLSSLRELMRIQPSSPVLTEMFSNTQPPPTTTTTQALLLLEFLQSLLSSEQQPSEQHRAAHSILRELTQSCSSILTATGITNDHAEKVVTFLPKELHIHYTRFSEALHQSSTPTPPPTNIVLTAFLLCHPSCINHNTSCDAYMKLARSALQTHLDKQTDICEFLNCDQEQSVVINSILKECWSHKLSICALDSLLSLPEGIQGTLVIPQLEHIFMIILRLLSTTPPSLLNLELKETNSVLLSSIQFQPQLTLAFSVFLSAPLFGKLDETPMEKEYAQSIRLFFFILQHPLLLRDPDPNVAESSKKLLSTFLPYLQQALRKHSNHKKLEIISKTLWGLFCSCPPKLDSAINPQVVESTVMFLIRYPVTLSLCDPELQQAILDIVQSSSSHHAARELIRNIKAQHLTEWNAFIKHLNTVGRRSSQEYKTRLSSLLPKELLLTAFLNHYPQIWPLSSTLGQQCQAYLEQQTNKIRQELLANNQLRWKELIIKNCPRLSIYNKLLNSFLLSTLRPTAYPMETRLTILHQLEQLHADQLTSIFDSITSQAEDEHVSALSSSLGFIGLCQYLADTSLSQTPSQLTPLSTTHGFLQLDYSPEDSARIHIFRAFNHYNCLLRKDAEDTSRLENNE</sequence>
<keyword evidence="3" id="KW-1185">Reference proteome</keyword>
<dbReference type="Proteomes" id="UP000014821">
    <property type="component" value="Unassembled WGS sequence"/>
</dbReference>
<dbReference type="Pfam" id="PF10275">
    <property type="entry name" value="Peptidase_C65"/>
    <property type="match status" value="1"/>
</dbReference>
<feature type="region of interest" description="Disordered" evidence="1">
    <location>
        <begin position="30"/>
        <end position="105"/>
    </location>
</feature>
<comment type="caution">
    <text evidence="2">The sequence shown here is derived from an EMBL/GenBank/DDBJ whole genome shotgun (WGS) entry which is preliminary data.</text>
</comment>
<evidence type="ECO:0000256" key="1">
    <source>
        <dbReference type="SAM" id="MobiDB-lite"/>
    </source>
</evidence>
<feature type="compositionally biased region" description="Basic and acidic residues" evidence="1">
    <location>
        <begin position="76"/>
        <end position="89"/>
    </location>
</feature>
<dbReference type="EMBL" id="ATND01000001">
    <property type="protein sequence ID" value="EPP38904.1"/>
    <property type="molecule type" value="Genomic_DNA"/>
</dbReference>
<protein>
    <submittedName>
        <fullName evidence="2">Peptidase C65 Otubain family protein</fullName>
    </submittedName>
</protein>
<accession>A0ABN0MTU7</accession>
<dbReference type="InterPro" id="IPR038765">
    <property type="entry name" value="Papain-like_cys_pep_sf"/>
</dbReference>
<proteinExistence type="predicted"/>
<organism evidence="2 3">
    <name type="scientific">Chlamydia avium</name>
    <dbReference type="NCBI Taxonomy" id="1457141"/>
    <lineage>
        <taxon>Bacteria</taxon>
        <taxon>Pseudomonadati</taxon>
        <taxon>Chlamydiota</taxon>
        <taxon>Chlamydiia</taxon>
        <taxon>Chlamydiales</taxon>
        <taxon>Chlamydiaceae</taxon>
        <taxon>Chlamydia/Chlamydophila group</taxon>
        <taxon>Chlamydia</taxon>
    </lineage>
</organism>
<reference evidence="2" key="1">
    <citation type="submission" date="2013-04" db="EMBL/GenBank/DDBJ databases">
        <title>Genome sequence of Chlamydia psittaci 10_881_SC42.</title>
        <authorList>
            <person name="Huot-Creasy H."/>
            <person name="McCracken C.L."/>
            <person name="Humphries M."/>
            <person name="Sachse K."/>
            <person name="Laroucau K."/>
            <person name="Bavoil P."/>
            <person name="Myers G.S."/>
        </authorList>
    </citation>
    <scope>NUCLEOTIDE SEQUENCE [LARGE SCALE GENOMIC DNA]</scope>
    <source>
        <strain evidence="2">10_881_SC42</strain>
    </source>
</reference>
<evidence type="ECO:0000313" key="3">
    <source>
        <dbReference type="Proteomes" id="UP000014821"/>
    </source>
</evidence>
<dbReference type="SUPFAM" id="SSF54001">
    <property type="entry name" value="Cysteine proteinases"/>
    <property type="match status" value="1"/>
</dbReference>
<gene>
    <name evidence="2" type="ORF">CP10881SC42_0497</name>
</gene>
<evidence type="ECO:0000313" key="2">
    <source>
        <dbReference type="EMBL" id="EPP38904.1"/>
    </source>
</evidence>
<dbReference type="InterPro" id="IPR019400">
    <property type="entry name" value="Peptidase_C65_otubain"/>
</dbReference>